<keyword evidence="4" id="KW-1185">Reference proteome</keyword>
<feature type="transmembrane region" description="Helical" evidence="2">
    <location>
        <begin position="78"/>
        <end position="98"/>
    </location>
</feature>
<dbReference type="Proteomes" id="UP001224775">
    <property type="component" value="Unassembled WGS sequence"/>
</dbReference>
<organism evidence="3 4">
    <name type="scientific">Skeletonema marinoi</name>
    <dbReference type="NCBI Taxonomy" id="267567"/>
    <lineage>
        <taxon>Eukaryota</taxon>
        <taxon>Sar</taxon>
        <taxon>Stramenopiles</taxon>
        <taxon>Ochrophyta</taxon>
        <taxon>Bacillariophyta</taxon>
        <taxon>Coscinodiscophyceae</taxon>
        <taxon>Thalassiosirophycidae</taxon>
        <taxon>Thalassiosirales</taxon>
        <taxon>Skeletonemataceae</taxon>
        <taxon>Skeletonema</taxon>
        <taxon>Skeletonema marinoi-dohrnii complex</taxon>
    </lineage>
</organism>
<name>A0AAD8XR13_9STRA</name>
<sequence length="157" mass="17066">MQPSVLKSSTESNMNNSIVQSASAASNYEGIEIVARDRDRDNRTGVDPETGIRSESVDGSTNTAISRPRRGYYGKSKYAGAVAVLLVAGTGVGIWSSTNQKKKMEENKSIATAIAATKTIKSAKSKAKLEESQRFQSPSPLKHHHRNLPTYLRLCPQ</sequence>
<evidence type="ECO:0000256" key="1">
    <source>
        <dbReference type="SAM" id="MobiDB-lite"/>
    </source>
</evidence>
<evidence type="ECO:0008006" key="5">
    <source>
        <dbReference type="Google" id="ProtNLM"/>
    </source>
</evidence>
<evidence type="ECO:0000313" key="3">
    <source>
        <dbReference type="EMBL" id="KAK1732234.1"/>
    </source>
</evidence>
<proteinExistence type="predicted"/>
<dbReference type="EMBL" id="JATAAI010000078">
    <property type="protein sequence ID" value="KAK1732234.1"/>
    <property type="molecule type" value="Genomic_DNA"/>
</dbReference>
<evidence type="ECO:0000313" key="4">
    <source>
        <dbReference type="Proteomes" id="UP001224775"/>
    </source>
</evidence>
<feature type="region of interest" description="Disordered" evidence="1">
    <location>
        <begin position="125"/>
        <end position="157"/>
    </location>
</feature>
<gene>
    <name evidence="3" type="ORF">QTG54_017059</name>
</gene>
<keyword evidence="2" id="KW-0472">Membrane</keyword>
<feature type="compositionally biased region" description="Basic and acidic residues" evidence="1">
    <location>
        <begin position="34"/>
        <end position="56"/>
    </location>
</feature>
<comment type="caution">
    <text evidence="3">The sequence shown here is derived from an EMBL/GenBank/DDBJ whole genome shotgun (WGS) entry which is preliminary data.</text>
</comment>
<protein>
    <recommendedName>
        <fullName evidence="5">Transmembrane protein</fullName>
    </recommendedName>
</protein>
<feature type="region of interest" description="Disordered" evidence="1">
    <location>
        <begin position="33"/>
        <end position="70"/>
    </location>
</feature>
<evidence type="ECO:0000256" key="2">
    <source>
        <dbReference type="SAM" id="Phobius"/>
    </source>
</evidence>
<dbReference type="AlphaFoldDB" id="A0AAD8XR13"/>
<feature type="region of interest" description="Disordered" evidence="1">
    <location>
        <begin position="1"/>
        <end position="21"/>
    </location>
</feature>
<accession>A0AAD8XR13</accession>
<keyword evidence="2" id="KW-0812">Transmembrane</keyword>
<reference evidence="3" key="1">
    <citation type="submission" date="2023-06" db="EMBL/GenBank/DDBJ databases">
        <title>Survivors Of The Sea: Transcriptome response of Skeletonema marinoi to long-term dormancy.</title>
        <authorList>
            <person name="Pinder M.I.M."/>
            <person name="Kourtchenko O."/>
            <person name="Robertson E.K."/>
            <person name="Larsson T."/>
            <person name="Maumus F."/>
            <person name="Osuna-Cruz C.M."/>
            <person name="Vancaester E."/>
            <person name="Stenow R."/>
            <person name="Vandepoele K."/>
            <person name="Ploug H."/>
            <person name="Bruchert V."/>
            <person name="Godhe A."/>
            <person name="Topel M."/>
        </authorList>
    </citation>
    <scope>NUCLEOTIDE SEQUENCE</scope>
    <source>
        <strain evidence="3">R05AC</strain>
    </source>
</reference>
<keyword evidence="2" id="KW-1133">Transmembrane helix</keyword>